<dbReference type="InterPro" id="IPR036812">
    <property type="entry name" value="NAD(P)_OxRdtase_dom_sf"/>
</dbReference>
<dbReference type="InterPro" id="IPR023210">
    <property type="entry name" value="NADP_OxRdtase_dom"/>
</dbReference>
<protein>
    <submittedName>
        <fullName evidence="3">Aldo/keto reductase</fullName>
    </submittedName>
</protein>
<dbReference type="FunFam" id="3.20.20.100:FF:000004">
    <property type="entry name" value="Oxidoreductase, aldo/keto reductase"/>
    <property type="match status" value="1"/>
</dbReference>
<dbReference type="CDD" id="cd19094">
    <property type="entry name" value="AKR_Tas-like"/>
    <property type="match status" value="1"/>
</dbReference>
<reference evidence="4" key="1">
    <citation type="submission" date="2018-05" db="EMBL/GenBank/DDBJ databases">
        <title>Genome sequencing of Phenylobacterium sp. HYN0004.</title>
        <authorList>
            <person name="Yi H."/>
            <person name="Baek C."/>
        </authorList>
    </citation>
    <scope>NUCLEOTIDE SEQUENCE [LARGE SCALE GENOMIC DNA]</scope>
    <source>
        <strain evidence="4">HYN0004</strain>
    </source>
</reference>
<dbReference type="PANTHER" id="PTHR43364:SF4">
    <property type="entry name" value="NAD(P)-LINKED OXIDOREDUCTASE SUPERFAMILY PROTEIN"/>
    <property type="match status" value="1"/>
</dbReference>
<name>A0A2Z3HRA5_9CAUL</name>
<evidence type="ECO:0000313" key="3">
    <source>
        <dbReference type="EMBL" id="AWM77762.1"/>
    </source>
</evidence>
<evidence type="ECO:0000259" key="2">
    <source>
        <dbReference type="Pfam" id="PF00248"/>
    </source>
</evidence>
<dbReference type="RefSeq" id="WP_110450329.1">
    <property type="nucleotide sequence ID" value="NZ_CP029479.1"/>
</dbReference>
<feature type="domain" description="NADP-dependent oxidoreductase" evidence="2">
    <location>
        <begin position="15"/>
        <end position="329"/>
    </location>
</feature>
<proteinExistence type="predicted"/>
<evidence type="ECO:0000256" key="1">
    <source>
        <dbReference type="ARBA" id="ARBA00023002"/>
    </source>
</evidence>
<dbReference type="AlphaFoldDB" id="A0A2Z3HRA5"/>
<dbReference type="SUPFAM" id="SSF51430">
    <property type="entry name" value="NAD(P)-linked oxidoreductase"/>
    <property type="match status" value="1"/>
</dbReference>
<dbReference type="GO" id="GO:0005829">
    <property type="term" value="C:cytosol"/>
    <property type="evidence" value="ECO:0007669"/>
    <property type="project" value="TreeGrafter"/>
</dbReference>
<dbReference type="OrthoDB" id="9803483at2"/>
<organism evidence="3 4">
    <name type="scientific">Phenylobacterium parvum</name>
    <dbReference type="NCBI Taxonomy" id="2201350"/>
    <lineage>
        <taxon>Bacteria</taxon>
        <taxon>Pseudomonadati</taxon>
        <taxon>Pseudomonadota</taxon>
        <taxon>Alphaproteobacteria</taxon>
        <taxon>Caulobacterales</taxon>
        <taxon>Caulobacteraceae</taxon>
        <taxon>Phenylobacterium</taxon>
    </lineage>
</organism>
<dbReference type="EMBL" id="CP029479">
    <property type="protein sequence ID" value="AWM77762.1"/>
    <property type="molecule type" value="Genomic_DNA"/>
</dbReference>
<keyword evidence="1" id="KW-0560">Oxidoreductase</keyword>
<gene>
    <name evidence="3" type="ORF">HYN04_08295</name>
</gene>
<keyword evidence="4" id="KW-1185">Reference proteome</keyword>
<evidence type="ECO:0000313" key="4">
    <source>
        <dbReference type="Proteomes" id="UP000247763"/>
    </source>
</evidence>
<dbReference type="Gene3D" id="3.20.20.100">
    <property type="entry name" value="NADP-dependent oxidoreductase domain"/>
    <property type="match status" value="1"/>
</dbReference>
<dbReference type="KEGG" id="phb:HYN04_08295"/>
<sequence length="338" mass="37493">MQHQRLGRSPIVVSKICMGTMTFGSQADEKTSFRILDRSLEAGINFFDTAENYPVPPQESWAGLTEEIFGRWMKTKRRDGIILATKVCGPSHGWIKGSQRAGMTALDRHNITRAIEDSLRRLGTDYVDLYQTHWPDHGARYEDALETLDELVRAGKVRVLGCSNETSWGLMKALSTSEREGFARYETIQNNHSLNNRRFEDELAQVCRQEGVSSIPYSPLAGGVLSGKYNGGALPAGARFSRYLEIGGRQATMARRFVNEKSLATTERLAKIAAEAGMSLVTLATAWSKQHDFVASTIVGVTREDQLDDIFAAADVVLSPEVLKAIDEVTRDILYPMG</sequence>
<dbReference type="PANTHER" id="PTHR43364">
    <property type="entry name" value="NADH-SPECIFIC METHYLGLYOXAL REDUCTASE-RELATED"/>
    <property type="match status" value="1"/>
</dbReference>
<dbReference type="Proteomes" id="UP000247763">
    <property type="component" value="Chromosome"/>
</dbReference>
<dbReference type="Pfam" id="PF00248">
    <property type="entry name" value="Aldo_ket_red"/>
    <property type="match status" value="1"/>
</dbReference>
<accession>A0A2Z3HRA5</accession>
<dbReference type="InterPro" id="IPR050523">
    <property type="entry name" value="AKR_Detox_Biosynth"/>
</dbReference>
<dbReference type="GO" id="GO:0016491">
    <property type="term" value="F:oxidoreductase activity"/>
    <property type="evidence" value="ECO:0007669"/>
    <property type="project" value="UniProtKB-KW"/>
</dbReference>